<feature type="chain" id="PRO_5047403743" evidence="2">
    <location>
        <begin position="33"/>
        <end position="125"/>
    </location>
</feature>
<accession>A0ABR1XTB4</accession>
<organism evidence="3 4">
    <name type="scientific">Phyllosticta citrichinensis</name>
    <dbReference type="NCBI Taxonomy" id="1130410"/>
    <lineage>
        <taxon>Eukaryota</taxon>
        <taxon>Fungi</taxon>
        <taxon>Dikarya</taxon>
        <taxon>Ascomycota</taxon>
        <taxon>Pezizomycotina</taxon>
        <taxon>Dothideomycetes</taxon>
        <taxon>Dothideomycetes incertae sedis</taxon>
        <taxon>Botryosphaeriales</taxon>
        <taxon>Phyllostictaceae</taxon>
        <taxon>Phyllosticta</taxon>
    </lineage>
</organism>
<dbReference type="EMBL" id="JBBWUH010000005">
    <property type="protein sequence ID" value="KAK8166485.1"/>
    <property type="molecule type" value="Genomic_DNA"/>
</dbReference>
<sequence length="125" mass="13881">MMRSSQSNASPGLLVFFGLLVLLGSFCRPARAGVLAQLYGYCNTNCAPQISEQGLIQPNTKDSECYQFDNTVYSVYTQFQRDEDQCSFSVYTDENCSQNAQSVDTTEEESCSKNTRSSAPWHGSE</sequence>
<reference evidence="3 4" key="1">
    <citation type="journal article" date="2022" name="G3 (Bethesda)">
        <title>Enemy or ally: a genomic approach to elucidate the lifestyle of Phyllosticta citrichinaensis.</title>
        <authorList>
            <person name="Buijs V.A."/>
            <person name="Groenewald J.Z."/>
            <person name="Haridas S."/>
            <person name="LaButti K.M."/>
            <person name="Lipzen A."/>
            <person name="Martin F.M."/>
            <person name="Barry K."/>
            <person name="Grigoriev I.V."/>
            <person name="Crous P.W."/>
            <person name="Seidl M.F."/>
        </authorList>
    </citation>
    <scope>NUCLEOTIDE SEQUENCE [LARGE SCALE GENOMIC DNA]</scope>
    <source>
        <strain evidence="3 4">CBS 129764</strain>
    </source>
</reference>
<protein>
    <submittedName>
        <fullName evidence="3">Uncharacterized protein</fullName>
    </submittedName>
</protein>
<proteinExistence type="predicted"/>
<dbReference type="Proteomes" id="UP001456524">
    <property type="component" value="Unassembled WGS sequence"/>
</dbReference>
<gene>
    <name evidence="3" type="ORF">IWX90DRAFT_486393</name>
</gene>
<keyword evidence="4" id="KW-1185">Reference proteome</keyword>
<feature type="region of interest" description="Disordered" evidence="1">
    <location>
        <begin position="95"/>
        <end position="125"/>
    </location>
</feature>
<evidence type="ECO:0000256" key="2">
    <source>
        <dbReference type="SAM" id="SignalP"/>
    </source>
</evidence>
<evidence type="ECO:0000256" key="1">
    <source>
        <dbReference type="SAM" id="MobiDB-lite"/>
    </source>
</evidence>
<evidence type="ECO:0000313" key="3">
    <source>
        <dbReference type="EMBL" id="KAK8166485.1"/>
    </source>
</evidence>
<feature type="signal peptide" evidence="2">
    <location>
        <begin position="1"/>
        <end position="32"/>
    </location>
</feature>
<feature type="compositionally biased region" description="Polar residues" evidence="1">
    <location>
        <begin position="95"/>
        <end position="104"/>
    </location>
</feature>
<comment type="caution">
    <text evidence="3">The sequence shown here is derived from an EMBL/GenBank/DDBJ whole genome shotgun (WGS) entry which is preliminary data.</text>
</comment>
<name>A0ABR1XTB4_9PEZI</name>
<keyword evidence="2" id="KW-0732">Signal</keyword>
<evidence type="ECO:0000313" key="4">
    <source>
        <dbReference type="Proteomes" id="UP001456524"/>
    </source>
</evidence>